<comment type="caution">
    <text evidence="3">The sequence shown here is derived from an EMBL/GenBank/DDBJ whole genome shotgun (WGS) entry which is preliminary data.</text>
</comment>
<feature type="chain" id="PRO_5043799401" evidence="2">
    <location>
        <begin position="25"/>
        <end position="483"/>
    </location>
</feature>
<gene>
    <name evidence="3" type="ORF">NESM_000134100</name>
</gene>
<dbReference type="AlphaFoldDB" id="A0AAW0F6D8"/>
<evidence type="ECO:0000256" key="1">
    <source>
        <dbReference type="SAM" id="MobiDB-lite"/>
    </source>
</evidence>
<name>A0AAW0F6D8_9TRYP</name>
<sequence length="483" mass="51525">MAAAPPSSAVDLLRFLALSLEVHADAVCCAVDDVEAAIVESSTNDELLDVLEEELVGLLDRQRRLHAARSVIALSQEERRRGMDVRRRQTPTALGCNEKRIQTSRAPSHVSGTGARVSPPYTGGSVATAPPSGAWTHDSETAEASMAGSSSPAPHEETGADSVDVQVAALKARIERLDRYSLRGKLLQLEKQKRAVAGVDIERVVAEVVDTFEFAAPVRALWAAAPAPPSDASRLSSRASQASPSRDRSSDGTLAQHATGKGGVVNHTNIDLLLARACQRLSGRAADALEALASTHVSEESPAAHVLGCMVYAGQFDASEGTDLTAVQLLQTMPHDTLSRLYAECVHSSVCEARLDDRCFGARRSVLAAQDFCALPGDWATTQSLARVPFDEVLPPVRHVLAPRFSFADVAELKQLQTRRVELQEKIVAFLLGGQGPIEELLRGVSGNERDTAAAAARLAVAEVSPASTAAHAWRTLVRQEPE</sequence>
<dbReference type="Proteomes" id="UP001430356">
    <property type="component" value="Unassembled WGS sequence"/>
</dbReference>
<organism evidence="3 4">
    <name type="scientific">Novymonas esmeraldas</name>
    <dbReference type="NCBI Taxonomy" id="1808958"/>
    <lineage>
        <taxon>Eukaryota</taxon>
        <taxon>Discoba</taxon>
        <taxon>Euglenozoa</taxon>
        <taxon>Kinetoplastea</taxon>
        <taxon>Metakinetoplastina</taxon>
        <taxon>Trypanosomatida</taxon>
        <taxon>Trypanosomatidae</taxon>
        <taxon>Novymonas</taxon>
    </lineage>
</organism>
<accession>A0AAW0F6D8</accession>
<evidence type="ECO:0000313" key="3">
    <source>
        <dbReference type="EMBL" id="KAK7200759.1"/>
    </source>
</evidence>
<feature type="compositionally biased region" description="Low complexity" evidence="1">
    <location>
        <begin position="226"/>
        <end position="244"/>
    </location>
</feature>
<protein>
    <submittedName>
        <fullName evidence="3">Uncharacterized protein</fullName>
    </submittedName>
</protein>
<keyword evidence="2" id="KW-0732">Signal</keyword>
<evidence type="ECO:0000256" key="2">
    <source>
        <dbReference type="SAM" id="SignalP"/>
    </source>
</evidence>
<feature type="region of interest" description="Disordered" evidence="1">
    <location>
        <begin position="99"/>
        <end position="160"/>
    </location>
</feature>
<feature type="signal peptide" evidence="2">
    <location>
        <begin position="1"/>
        <end position="24"/>
    </location>
</feature>
<evidence type="ECO:0000313" key="4">
    <source>
        <dbReference type="Proteomes" id="UP001430356"/>
    </source>
</evidence>
<feature type="region of interest" description="Disordered" evidence="1">
    <location>
        <begin position="226"/>
        <end position="260"/>
    </location>
</feature>
<dbReference type="EMBL" id="JAECZO010000008">
    <property type="protein sequence ID" value="KAK7200759.1"/>
    <property type="molecule type" value="Genomic_DNA"/>
</dbReference>
<keyword evidence="4" id="KW-1185">Reference proteome</keyword>
<reference evidence="3 4" key="1">
    <citation type="journal article" date="2021" name="MBio">
        <title>A New Model Trypanosomatid, Novymonas esmeraldas: Genomic Perception of Its 'Candidatus Pandoraea novymonadis' Endosymbiont.</title>
        <authorList>
            <person name="Zakharova A."/>
            <person name="Saura A."/>
            <person name="Butenko A."/>
            <person name="Podesvova L."/>
            <person name="Warmusova S."/>
            <person name="Kostygov A.Y."/>
            <person name="Nenarokova A."/>
            <person name="Lukes J."/>
            <person name="Opperdoes F.R."/>
            <person name="Yurchenko V."/>
        </authorList>
    </citation>
    <scope>NUCLEOTIDE SEQUENCE [LARGE SCALE GENOMIC DNA]</scope>
    <source>
        <strain evidence="3 4">E262AT.01</strain>
    </source>
</reference>
<proteinExistence type="predicted"/>